<dbReference type="Proteomes" id="UP000688137">
    <property type="component" value="Unassembled WGS sequence"/>
</dbReference>
<name>A0A8S1LHA1_PARPR</name>
<keyword evidence="2" id="KW-1185">Reference proteome</keyword>
<accession>A0A8S1LHA1</accession>
<evidence type="ECO:0000313" key="1">
    <source>
        <dbReference type="EMBL" id="CAD8067498.1"/>
    </source>
</evidence>
<organism evidence="1 2">
    <name type="scientific">Paramecium primaurelia</name>
    <dbReference type="NCBI Taxonomy" id="5886"/>
    <lineage>
        <taxon>Eukaryota</taxon>
        <taxon>Sar</taxon>
        <taxon>Alveolata</taxon>
        <taxon>Ciliophora</taxon>
        <taxon>Intramacronucleata</taxon>
        <taxon>Oligohymenophorea</taxon>
        <taxon>Peniculida</taxon>
        <taxon>Parameciidae</taxon>
        <taxon>Paramecium</taxon>
    </lineage>
</organism>
<dbReference type="AlphaFoldDB" id="A0A8S1LHA1"/>
<dbReference type="OMA" id="LMYNQML"/>
<comment type="caution">
    <text evidence="1">The sequence shown here is derived from an EMBL/GenBank/DDBJ whole genome shotgun (WGS) entry which is preliminary data.</text>
</comment>
<protein>
    <submittedName>
        <fullName evidence="1">Uncharacterized protein</fullName>
    </submittedName>
</protein>
<evidence type="ECO:0000313" key="2">
    <source>
        <dbReference type="Proteomes" id="UP000688137"/>
    </source>
</evidence>
<proteinExistence type="predicted"/>
<gene>
    <name evidence="1" type="ORF">PPRIM_AZ9-3.1.T0410017</name>
</gene>
<dbReference type="EMBL" id="CAJJDM010000040">
    <property type="protein sequence ID" value="CAD8067498.1"/>
    <property type="molecule type" value="Genomic_DNA"/>
</dbReference>
<reference evidence="1" key="1">
    <citation type="submission" date="2021-01" db="EMBL/GenBank/DDBJ databases">
        <authorList>
            <consortium name="Genoscope - CEA"/>
            <person name="William W."/>
        </authorList>
    </citation>
    <scope>NUCLEOTIDE SEQUENCE</scope>
</reference>
<sequence>MHCFTYFHENFYLQQQYIQQQMLMYNQMLNACAFQNQLFQSTNNQIPNQAEFLYSQLSKNEDTPLIQAKANTLKKKKIIRAPKQQQDGVNDQNKTSKKKVFLSMLDIKEVQYKKSKVSNVEVQQKTTNLLNEVNQ</sequence>